<reference evidence="1 2" key="1">
    <citation type="submission" date="2021-05" db="EMBL/GenBank/DDBJ databases">
        <title>Novel species in genus Arthrobacter.</title>
        <authorList>
            <person name="Zhang G."/>
        </authorList>
    </citation>
    <scope>NUCLEOTIDE SEQUENCE [LARGE SCALE GENOMIC DNA]</scope>
    <source>
        <strain evidence="2">zg-ZUI227</strain>
    </source>
</reference>
<dbReference type="AlphaFoldDB" id="A0A975M5H0"/>
<protein>
    <submittedName>
        <fullName evidence="1">Uncharacterized protein</fullName>
    </submittedName>
</protein>
<sequence length="177" mass="19263">MDLTATIAPRSDQINADDLISGPITVTIKEVAAGSAEQPVDVHLVEFPGRAYRPSKSMRRVMVSAWGPEASTYAGRRLTLVRNPEITFGRDKVGGIEIAAMSHIEKPHTVALTATRGKRKNFTAQVLTEAAPTIPAEVIATTEKAKVDGNLPEYAEYLKGQNAPAYVLEYVNQQMEK</sequence>
<dbReference type="EMBL" id="CP076022">
    <property type="protein sequence ID" value="QWC10315.1"/>
    <property type="molecule type" value="Genomic_DNA"/>
</dbReference>
<accession>A0A975M5H0</accession>
<dbReference type="RefSeq" id="WP_210231493.1">
    <property type="nucleotide sequence ID" value="NZ_CP076022.1"/>
</dbReference>
<keyword evidence="2" id="KW-1185">Reference proteome</keyword>
<gene>
    <name evidence="1" type="ORF">KKR91_01275</name>
</gene>
<evidence type="ECO:0000313" key="1">
    <source>
        <dbReference type="EMBL" id="QWC10315.1"/>
    </source>
</evidence>
<evidence type="ECO:0000313" key="2">
    <source>
        <dbReference type="Proteomes" id="UP000676885"/>
    </source>
</evidence>
<name>A0A975M5H0_9MICC</name>
<organism evidence="1 2">
    <name type="scientific">Arthrobacter jiangjiafuii</name>
    <dbReference type="NCBI Taxonomy" id="2817475"/>
    <lineage>
        <taxon>Bacteria</taxon>
        <taxon>Bacillati</taxon>
        <taxon>Actinomycetota</taxon>
        <taxon>Actinomycetes</taxon>
        <taxon>Micrococcales</taxon>
        <taxon>Micrococcaceae</taxon>
        <taxon>Arthrobacter</taxon>
    </lineage>
</organism>
<dbReference type="KEGG" id="ajg:KKR91_01275"/>
<proteinExistence type="predicted"/>
<dbReference type="Proteomes" id="UP000676885">
    <property type="component" value="Chromosome"/>
</dbReference>